<comment type="caution">
    <text evidence="1">The sequence shown here is derived from an EMBL/GenBank/DDBJ whole genome shotgun (WGS) entry which is preliminary data.</text>
</comment>
<proteinExistence type="predicted"/>
<gene>
    <name evidence="1" type="ORF">HCN50_21030</name>
</gene>
<keyword evidence="2" id="KW-1185">Reference proteome</keyword>
<name>A0A7Y4H7H1_9BRAD</name>
<dbReference type="EMBL" id="JAAVLW010000006">
    <property type="protein sequence ID" value="NOJ48709.1"/>
    <property type="molecule type" value="Genomic_DNA"/>
</dbReference>
<accession>A0A7Y4H7H1</accession>
<protein>
    <submittedName>
        <fullName evidence="1">Uncharacterized protein</fullName>
    </submittedName>
</protein>
<reference evidence="1 2" key="1">
    <citation type="submission" date="2020-03" db="EMBL/GenBank/DDBJ databases">
        <title>Bradyrhizobium diversity isolated from nodules of Muelleranthus trifoliolatus.</title>
        <authorList>
            <person name="Klepa M."/>
            <person name="Helene L."/>
            <person name="Hungria M."/>
        </authorList>
    </citation>
    <scope>NUCLEOTIDE SEQUENCE [LARGE SCALE GENOMIC DNA]</scope>
    <source>
        <strain evidence="1 2">WSM 1744</strain>
    </source>
</reference>
<dbReference type="AlphaFoldDB" id="A0A7Y4H7H1"/>
<evidence type="ECO:0000313" key="1">
    <source>
        <dbReference type="EMBL" id="NOJ48709.1"/>
    </source>
</evidence>
<sequence>MVLSLPAGAARADNENCRKSREYLLGTPGGDQSLTPQGYNDLFKICIATSAMPNVKEAYMLRDGGIAVIPKQDSVSATASTLAQFCDAYPHGVLRFITRKEKLSIRSVTDVARMSSTSSTPCKKIKGLS</sequence>
<organism evidence="1 2">
    <name type="scientific">Bradyrhizobium archetypum</name>
    <dbReference type="NCBI Taxonomy" id="2721160"/>
    <lineage>
        <taxon>Bacteria</taxon>
        <taxon>Pseudomonadati</taxon>
        <taxon>Pseudomonadota</taxon>
        <taxon>Alphaproteobacteria</taxon>
        <taxon>Hyphomicrobiales</taxon>
        <taxon>Nitrobacteraceae</taxon>
        <taxon>Bradyrhizobium</taxon>
    </lineage>
</organism>
<evidence type="ECO:0000313" key="2">
    <source>
        <dbReference type="Proteomes" id="UP000528734"/>
    </source>
</evidence>
<dbReference type="Proteomes" id="UP000528734">
    <property type="component" value="Unassembled WGS sequence"/>
</dbReference>